<dbReference type="EMBL" id="CP036280">
    <property type="protein sequence ID" value="QDU70303.1"/>
    <property type="molecule type" value="Genomic_DNA"/>
</dbReference>
<dbReference type="Proteomes" id="UP000320386">
    <property type="component" value="Chromosome"/>
</dbReference>
<dbReference type="NCBIfam" id="TIGR03412">
    <property type="entry name" value="iscX_yfhJ"/>
    <property type="match status" value="1"/>
</dbReference>
<dbReference type="InterPro" id="IPR036762">
    <property type="entry name" value="IscX-like_sf"/>
</dbReference>
<dbReference type="GO" id="GO:0016226">
    <property type="term" value="P:iron-sulfur cluster assembly"/>
    <property type="evidence" value="ECO:0007669"/>
    <property type="project" value="InterPro"/>
</dbReference>
<dbReference type="Gene3D" id="1.10.10.600">
    <property type="entry name" value="IscX-like"/>
    <property type="match status" value="1"/>
</dbReference>
<evidence type="ECO:0008006" key="3">
    <source>
        <dbReference type="Google" id="ProtNLM"/>
    </source>
</evidence>
<sequence length="86" mass="9678">MDEPTFGWTEFEEIALGLVEAHPDRDPAGVSFPELRELVEGLPGFSADEDHRVNEQILEAIQSAWLEELADGGDEDRGYHPNNPFR</sequence>
<dbReference type="Pfam" id="PF04384">
    <property type="entry name" value="Fe-S_assembly"/>
    <property type="match status" value="1"/>
</dbReference>
<accession>A0A518BTK3</accession>
<gene>
    <name evidence="1" type="ORF">Pan265_01260</name>
</gene>
<organism evidence="1 2">
    <name type="scientific">Mucisphaera calidilacus</name>
    <dbReference type="NCBI Taxonomy" id="2527982"/>
    <lineage>
        <taxon>Bacteria</taxon>
        <taxon>Pseudomonadati</taxon>
        <taxon>Planctomycetota</taxon>
        <taxon>Phycisphaerae</taxon>
        <taxon>Phycisphaerales</taxon>
        <taxon>Phycisphaeraceae</taxon>
        <taxon>Mucisphaera</taxon>
    </lineage>
</organism>
<dbReference type="OrthoDB" id="9800346at2"/>
<dbReference type="GO" id="GO:0005829">
    <property type="term" value="C:cytosol"/>
    <property type="evidence" value="ECO:0007669"/>
    <property type="project" value="TreeGrafter"/>
</dbReference>
<dbReference type="KEGG" id="mcad:Pan265_01260"/>
<protein>
    <recommendedName>
        <fullName evidence="3">FeS assembly protein IscX</fullName>
    </recommendedName>
</protein>
<evidence type="ECO:0000313" key="2">
    <source>
        <dbReference type="Proteomes" id="UP000320386"/>
    </source>
</evidence>
<reference evidence="1 2" key="1">
    <citation type="submission" date="2019-02" db="EMBL/GenBank/DDBJ databases">
        <title>Deep-cultivation of Planctomycetes and their phenomic and genomic characterization uncovers novel biology.</title>
        <authorList>
            <person name="Wiegand S."/>
            <person name="Jogler M."/>
            <person name="Boedeker C."/>
            <person name="Pinto D."/>
            <person name="Vollmers J."/>
            <person name="Rivas-Marin E."/>
            <person name="Kohn T."/>
            <person name="Peeters S.H."/>
            <person name="Heuer A."/>
            <person name="Rast P."/>
            <person name="Oberbeckmann S."/>
            <person name="Bunk B."/>
            <person name="Jeske O."/>
            <person name="Meyerdierks A."/>
            <person name="Storesund J.E."/>
            <person name="Kallscheuer N."/>
            <person name="Luecker S."/>
            <person name="Lage O.M."/>
            <person name="Pohl T."/>
            <person name="Merkel B.J."/>
            <person name="Hornburger P."/>
            <person name="Mueller R.-W."/>
            <person name="Bruemmer F."/>
            <person name="Labrenz M."/>
            <person name="Spormann A.M."/>
            <person name="Op den Camp H."/>
            <person name="Overmann J."/>
            <person name="Amann R."/>
            <person name="Jetten M.S.M."/>
            <person name="Mascher T."/>
            <person name="Medema M.H."/>
            <person name="Devos D.P."/>
            <person name="Kaster A.-K."/>
            <person name="Ovreas L."/>
            <person name="Rohde M."/>
            <person name="Galperin M.Y."/>
            <person name="Jogler C."/>
        </authorList>
    </citation>
    <scope>NUCLEOTIDE SEQUENCE [LARGE SCALE GENOMIC DNA]</scope>
    <source>
        <strain evidence="1 2">Pan265</strain>
    </source>
</reference>
<dbReference type="GO" id="GO:0008198">
    <property type="term" value="F:ferrous iron binding"/>
    <property type="evidence" value="ECO:0007669"/>
    <property type="project" value="TreeGrafter"/>
</dbReference>
<evidence type="ECO:0000313" key="1">
    <source>
        <dbReference type="EMBL" id="QDU70303.1"/>
    </source>
</evidence>
<name>A0A518BTK3_9BACT</name>
<dbReference type="SUPFAM" id="SSF140319">
    <property type="entry name" value="IscX-like"/>
    <property type="match status" value="1"/>
</dbReference>
<keyword evidence="2" id="KW-1185">Reference proteome</keyword>
<dbReference type="PANTHER" id="PTHR37532">
    <property type="entry name" value="PROTEIN ISCX"/>
    <property type="match status" value="1"/>
</dbReference>
<dbReference type="PANTHER" id="PTHR37532:SF1">
    <property type="entry name" value="PROTEIN ISCX"/>
    <property type="match status" value="1"/>
</dbReference>
<dbReference type="AlphaFoldDB" id="A0A518BTK3"/>
<dbReference type="InterPro" id="IPR007479">
    <property type="entry name" value="ISC_FeS_clus_asmbl_IscsX"/>
</dbReference>
<dbReference type="RefSeq" id="WP_145444341.1">
    <property type="nucleotide sequence ID" value="NZ_CP036280.1"/>
</dbReference>
<proteinExistence type="predicted"/>